<feature type="transmembrane region" description="Helical" evidence="1">
    <location>
        <begin position="135"/>
        <end position="153"/>
    </location>
</feature>
<feature type="transmembrane region" description="Helical" evidence="1">
    <location>
        <begin position="391"/>
        <end position="410"/>
    </location>
</feature>
<evidence type="ECO:0008006" key="6">
    <source>
        <dbReference type="Google" id="ProtNLM"/>
    </source>
</evidence>
<dbReference type="RefSeq" id="WP_100714684.1">
    <property type="nucleotide sequence ID" value="NZ_NPDY01000015.1"/>
</dbReference>
<dbReference type="Proteomes" id="UP000231962">
    <property type="component" value="Unassembled WGS sequence"/>
</dbReference>
<name>A0A2M9ZJG1_9LEPT</name>
<evidence type="ECO:0000313" key="5">
    <source>
        <dbReference type="Proteomes" id="UP000231990"/>
    </source>
</evidence>
<evidence type="ECO:0000256" key="1">
    <source>
        <dbReference type="SAM" id="Phobius"/>
    </source>
</evidence>
<proteinExistence type="predicted"/>
<feature type="transmembrane region" description="Helical" evidence="1">
    <location>
        <begin position="159"/>
        <end position="182"/>
    </location>
</feature>
<evidence type="ECO:0000313" key="2">
    <source>
        <dbReference type="EMBL" id="PJZ68831.1"/>
    </source>
</evidence>
<feature type="transmembrane region" description="Helical" evidence="1">
    <location>
        <begin position="106"/>
        <end position="128"/>
    </location>
</feature>
<feature type="transmembrane region" description="Helical" evidence="1">
    <location>
        <begin position="335"/>
        <end position="358"/>
    </location>
</feature>
<dbReference type="Proteomes" id="UP000231990">
    <property type="component" value="Unassembled WGS sequence"/>
</dbReference>
<feature type="transmembrane region" description="Helical" evidence="1">
    <location>
        <begin position="211"/>
        <end position="232"/>
    </location>
</feature>
<dbReference type="EMBL" id="NPDY01000015">
    <property type="protein sequence ID" value="PJZ68831.1"/>
    <property type="molecule type" value="Genomic_DNA"/>
</dbReference>
<dbReference type="AlphaFoldDB" id="A0A2M9ZJG1"/>
<feature type="transmembrane region" description="Helical" evidence="1">
    <location>
        <begin position="370"/>
        <end position="386"/>
    </location>
</feature>
<keyword evidence="4" id="KW-1185">Reference proteome</keyword>
<protein>
    <recommendedName>
        <fullName evidence="6">Membrane protein 6-pyruvoyl-tetrahydropterin synthase-related domain-containing protein</fullName>
    </recommendedName>
</protein>
<evidence type="ECO:0000313" key="4">
    <source>
        <dbReference type="Proteomes" id="UP000231962"/>
    </source>
</evidence>
<comment type="caution">
    <text evidence="3">The sequence shown here is derived from an EMBL/GenBank/DDBJ whole genome shotgun (WGS) entry which is preliminary data.</text>
</comment>
<feature type="transmembrane region" description="Helical" evidence="1">
    <location>
        <begin position="306"/>
        <end position="323"/>
    </location>
</feature>
<feature type="transmembrane region" description="Helical" evidence="1">
    <location>
        <begin position="244"/>
        <end position="261"/>
    </location>
</feature>
<keyword evidence="1" id="KW-0472">Membrane</keyword>
<dbReference type="OrthoDB" id="314613at2"/>
<keyword evidence="1" id="KW-0812">Transmembrane</keyword>
<accession>A0A2M9ZJG1</accession>
<evidence type="ECO:0000313" key="3">
    <source>
        <dbReference type="EMBL" id="PJZ72162.1"/>
    </source>
</evidence>
<feature type="transmembrane region" description="Helical" evidence="1">
    <location>
        <begin position="12"/>
        <end position="33"/>
    </location>
</feature>
<sequence>MENHPIEKTKSKLSIFFSLVSLIAFIISLGNIAQHSEIADSFYSTDSFFFNNVLEELYQAFQNGNLLSGFEGWTWTPAPYFFPDILVYSVLWLIGKPFGAPTELIFLSYAFVQWTYLILGWFFLFRILLNTKIELTVFHFLSFGYSLGAIFLIQGKDLYFFLPGFHTGTWAILPWAWGVFVLAKERKRLLLYFFEYVLVSLSATSDPLFFSAYFLPILAGSILLHPSNFFTLTRSKFIKETKNFIPSLLGLLTALWIYSLLEKNKTIFFPLRYISRSSKELIKSLWNHLVPVLQESFFPFFSSQKGFIIVSIFVIGIFLLSRMRKRNHEEENKKYLIYLAVFSGVAYPVLLVIMGIAIGVGRAEWLPDRYFGICIGSLYALVMFSLRTSRVLLTIIMSLFTILSVSTIVLDVKSHPLKLQYYPSWVQCLDENAKRKNWQKGMSGFWEYGPGGNFSKAHLEIDPFHTDLTVRPWQNTFRWYEGKGPYSFAIFNELEYKRLEYYFGPPKAILNCEDKKIFEIQDPAGDKSSRFLMEKRNEIQLWKKLTGRL</sequence>
<reference evidence="4 5" key="1">
    <citation type="submission" date="2017-07" db="EMBL/GenBank/DDBJ databases">
        <title>Leptospira spp. isolated from tropical soils.</title>
        <authorList>
            <person name="Thibeaux R."/>
            <person name="Iraola G."/>
            <person name="Ferres I."/>
            <person name="Bierque E."/>
            <person name="Girault D."/>
            <person name="Soupe-Gilbert M.-E."/>
            <person name="Picardeau M."/>
            <person name="Goarant C."/>
        </authorList>
    </citation>
    <scope>NUCLEOTIDE SEQUENCE [LARGE SCALE GENOMIC DNA]</scope>
    <source>
        <strain evidence="3 5">FH1-B-B1</strain>
        <strain evidence="2 4">FH1-B-C1</strain>
    </source>
</reference>
<dbReference type="EMBL" id="NPDZ01000012">
    <property type="protein sequence ID" value="PJZ72162.1"/>
    <property type="molecule type" value="Genomic_DNA"/>
</dbReference>
<organism evidence="3 5">
    <name type="scientific">Leptospira perolatii</name>
    <dbReference type="NCBI Taxonomy" id="2023191"/>
    <lineage>
        <taxon>Bacteria</taxon>
        <taxon>Pseudomonadati</taxon>
        <taxon>Spirochaetota</taxon>
        <taxon>Spirochaetia</taxon>
        <taxon>Leptospirales</taxon>
        <taxon>Leptospiraceae</taxon>
        <taxon>Leptospira</taxon>
    </lineage>
</organism>
<keyword evidence="1" id="KW-1133">Transmembrane helix</keyword>
<feature type="transmembrane region" description="Helical" evidence="1">
    <location>
        <begin position="189"/>
        <end position="205"/>
    </location>
</feature>
<gene>
    <name evidence="2" type="ORF">CH360_14025</name>
    <name evidence="3" type="ORF">CH373_15565</name>
</gene>